<dbReference type="Proteomes" id="UP000216316">
    <property type="component" value="Unassembled WGS sequence"/>
</dbReference>
<dbReference type="Proteomes" id="UP000215828">
    <property type="component" value="Unassembled WGS sequence"/>
</dbReference>
<dbReference type="AlphaFoldDB" id="A0A256LLP5"/>
<proteinExistence type="predicted"/>
<sequence>MNQLSRRIINSLFSLECFVLINMAVSKSKIPAELIFFDEILYLFFRIEISEFDKENREINVGVGYCWAQKNAA</sequence>
<evidence type="ECO:0000313" key="2">
    <source>
        <dbReference type="EMBL" id="OYR93442.1"/>
    </source>
</evidence>
<gene>
    <name evidence="1" type="ORF">CBF53_00180</name>
    <name evidence="2" type="ORF">CBF70_00180</name>
</gene>
<comment type="caution">
    <text evidence="2">The sequence shown here is derived from an EMBL/GenBank/DDBJ whole genome shotgun (WGS) entry which is preliminary data.</text>
</comment>
<dbReference type="RefSeq" id="WP_094497326.1">
    <property type="nucleotide sequence ID" value="NZ_NGNX01000001.1"/>
</dbReference>
<reference evidence="2 3" key="1">
    <citation type="submission" date="2017-04" db="EMBL/GenBank/DDBJ databases">
        <authorList>
            <person name="Afonso C.L."/>
            <person name="Miller P.J."/>
            <person name="Scott M.A."/>
            <person name="Spackman E."/>
            <person name="Goraichik I."/>
            <person name="Dimitrov K.M."/>
            <person name="Suarez D.L."/>
            <person name="Swayne D.E."/>
        </authorList>
    </citation>
    <scope>NUCLEOTIDE SEQUENCE [LARGE SCALE GENOMIC DNA]</scope>
    <source>
        <strain evidence="2 3">609q</strain>
    </source>
</reference>
<protein>
    <submittedName>
        <fullName evidence="2">Uncharacterized protein</fullName>
    </submittedName>
</protein>
<dbReference type="EMBL" id="NGNV01000001">
    <property type="protein sequence ID" value="OYR89120.1"/>
    <property type="molecule type" value="Genomic_DNA"/>
</dbReference>
<reference evidence="1" key="2">
    <citation type="submission" date="2017-05" db="EMBL/GenBank/DDBJ databases">
        <authorList>
            <person name="Lin X.B."/>
            <person name="Stothard P."/>
            <person name="Tasseva G."/>
            <person name="Walter J."/>
        </authorList>
    </citation>
    <scope>NUCLEOTIDE SEQUENCE</scope>
    <source>
        <strain evidence="1">609u</strain>
    </source>
</reference>
<dbReference type="EMBL" id="NGNX01000001">
    <property type="protein sequence ID" value="OYR93442.1"/>
    <property type="molecule type" value="Genomic_DNA"/>
</dbReference>
<evidence type="ECO:0000313" key="3">
    <source>
        <dbReference type="Proteomes" id="UP000215828"/>
    </source>
</evidence>
<name>A0A256LLP5_9LACO</name>
<evidence type="ECO:0000313" key="1">
    <source>
        <dbReference type="EMBL" id="OYR89120.1"/>
    </source>
</evidence>
<organism evidence="2 3">
    <name type="scientific">Lactobacillus taiwanensis</name>
    <dbReference type="NCBI Taxonomy" id="508451"/>
    <lineage>
        <taxon>Bacteria</taxon>
        <taxon>Bacillati</taxon>
        <taxon>Bacillota</taxon>
        <taxon>Bacilli</taxon>
        <taxon>Lactobacillales</taxon>
        <taxon>Lactobacillaceae</taxon>
        <taxon>Lactobacillus</taxon>
    </lineage>
</organism>
<reference evidence="3 4" key="3">
    <citation type="submission" date="2017-09" db="EMBL/GenBank/DDBJ databases">
        <title>Tripartite evolution among Lactobacillus johnsonii, Lactobacillus taiwanensis, Lactobacillus reuteri and their rodent host.</title>
        <authorList>
            <person name="Wang T."/>
            <person name="Knowles S."/>
            <person name="Cheng C."/>
        </authorList>
    </citation>
    <scope>NUCLEOTIDE SEQUENCE [LARGE SCALE GENOMIC DNA]</scope>
    <source>
        <strain evidence="2 3">609q</strain>
        <strain evidence="1 4">609u</strain>
    </source>
</reference>
<accession>A0A256LLP5</accession>
<keyword evidence="4" id="KW-1185">Reference proteome</keyword>
<evidence type="ECO:0000313" key="4">
    <source>
        <dbReference type="Proteomes" id="UP000216316"/>
    </source>
</evidence>